<dbReference type="STRING" id="765912.Thimo_1770"/>
<dbReference type="AlphaFoldDB" id="L0GXI9"/>
<dbReference type="HOGENOM" id="CLU_421463_0_0_6"/>
<feature type="compositionally biased region" description="Low complexity" evidence="1">
    <location>
        <begin position="726"/>
        <end position="736"/>
    </location>
</feature>
<dbReference type="SUPFAM" id="SSF52540">
    <property type="entry name" value="P-loop containing nucleoside triphosphate hydrolases"/>
    <property type="match status" value="1"/>
</dbReference>
<proteinExistence type="predicted"/>
<evidence type="ECO:0000259" key="2">
    <source>
        <dbReference type="Pfam" id="PF08707"/>
    </source>
</evidence>
<feature type="domain" description="Primase C-terminal 2" evidence="2">
    <location>
        <begin position="34"/>
        <end position="105"/>
    </location>
</feature>
<feature type="region of interest" description="Disordered" evidence="1">
    <location>
        <begin position="702"/>
        <end position="761"/>
    </location>
</feature>
<dbReference type="EMBL" id="CP003051">
    <property type="protein sequence ID" value="AGA90542.1"/>
    <property type="molecule type" value="Genomic_DNA"/>
</dbReference>
<dbReference type="KEGG" id="tmb:Thimo_1770"/>
<feature type="compositionally biased region" description="Basic and acidic residues" evidence="1">
    <location>
        <begin position="127"/>
        <end position="143"/>
    </location>
</feature>
<dbReference type="RefSeq" id="WP_015280683.1">
    <property type="nucleotide sequence ID" value="NC_019940.1"/>
</dbReference>
<reference evidence="3 4" key="1">
    <citation type="submission" date="2011-09" db="EMBL/GenBank/DDBJ databases">
        <title>Complete sequence of chromosome of Thioflavicoccus mobilis 8321.</title>
        <authorList>
            <consortium name="US DOE Joint Genome Institute"/>
            <person name="Lucas S."/>
            <person name="Han J."/>
            <person name="Lapidus A."/>
            <person name="Cheng J.-F."/>
            <person name="Goodwin L."/>
            <person name="Pitluck S."/>
            <person name="Peters L."/>
            <person name="Ovchinnikova G."/>
            <person name="Lu M."/>
            <person name="Detter J.C."/>
            <person name="Han C."/>
            <person name="Tapia R."/>
            <person name="Land M."/>
            <person name="Hauser L."/>
            <person name="Kyrpides N."/>
            <person name="Ivanova N."/>
            <person name="Pagani I."/>
            <person name="Vogl K."/>
            <person name="Liu Z."/>
            <person name="Imhoff J."/>
            <person name="Thiel V."/>
            <person name="Frigaard N.-U."/>
            <person name="Bryant D."/>
            <person name="Woyke T."/>
        </authorList>
    </citation>
    <scope>NUCLEOTIDE SEQUENCE [LARGE SCALE GENOMIC DNA]</scope>
    <source>
        <strain evidence="3 4">8321</strain>
    </source>
</reference>
<dbReference type="PATRIC" id="fig|765912.4.peg.1731"/>
<feature type="region of interest" description="Disordered" evidence="1">
    <location>
        <begin position="1"/>
        <end position="23"/>
    </location>
</feature>
<dbReference type="OrthoDB" id="9763644at2"/>
<evidence type="ECO:0000313" key="3">
    <source>
        <dbReference type="EMBL" id="AGA90542.1"/>
    </source>
</evidence>
<evidence type="ECO:0000313" key="4">
    <source>
        <dbReference type="Proteomes" id="UP000010816"/>
    </source>
</evidence>
<keyword evidence="4" id="KW-1185">Reference proteome</keyword>
<evidence type="ECO:0000256" key="1">
    <source>
        <dbReference type="SAM" id="MobiDB-lite"/>
    </source>
</evidence>
<feature type="compositionally biased region" description="Basic and acidic residues" evidence="1">
    <location>
        <begin position="737"/>
        <end position="746"/>
    </location>
</feature>
<dbReference type="Pfam" id="PF13481">
    <property type="entry name" value="AAA_25"/>
    <property type="match status" value="1"/>
</dbReference>
<feature type="compositionally biased region" description="Acidic residues" evidence="1">
    <location>
        <begin position="747"/>
        <end position="761"/>
    </location>
</feature>
<sequence length="761" mass="82941">MDTNESAAGKSGAVGERHSKLPSHYTAPADAETIRDALNHIPADSRDLWLRMGMAVRSELGDAGHDVWDSWSRTSNRYNERDARDVWRSIKPNGGIGIGTLFAKAKEHGWQGTGRNNHKAVPRARHNGHERPQDAVKAEHSPIPDEALATRPKSHPGLGKPSATWIYRDAHGRPLSFVSRFDPSGERKQVIPQTWDGQSWRWKAPPTPRPIYGLDRLAARPEAPVVVAEGEKACDAAGELMPDHVAVTSPNGCDSAHKADWSPLLGRSVRIWPDHDEDGEKYAKAVTDLTTQAGASSVEILDIDSLNPSRHKWDAVDAQGDGWTAEGVASKARWIRQGGEPETPPRWSVIWLPDAKPHVNDPALIRGLCKPKSMILCYGGSNTGKSFQALDRDLCLAAGRPWYGRETAGGFVLYVAAEGARSIETRVAAYRDIFLSDAGDIPFAILPAAIDLRQANADTRPLIDFVRRIEDERGIKCIKVTVDTLARAMQGGNENASEDMGAVIGHADQIRAEIDCAFEFVHHCGKDAAQGARGWSGLRAATDTEIEVVARDGLHTATVTKQRDYGKEGDAFSFRLRVIELGTDPYGHPVTTCVPEWVDTPDRSDRKLTRAESAVKSAMHEVMTATKRTPPASCWDAARPPKTGQYACPLPDLREHLRRAGGVSDSPKPDTQDRAVRRAIRSLRASGIIEVFDDWAWLTDTPDKAGQNTNCPPVKSGEGGGRTGQHPLGLSGLSGPLDDHDPGRDGDPEEGVEDDIIEVTI</sequence>
<dbReference type="GO" id="GO:0016817">
    <property type="term" value="F:hydrolase activity, acting on acid anhydrides"/>
    <property type="evidence" value="ECO:0007669"/>
    <property type="project" value="InterPro"/>
</dbReference>
<feature type="region of interest" description="Disordered" evidence="1">
    <location>
        <begin position="110"/>
        <end position="159"/>
    </location>
</feature>
<protein>
    <submittedName>
        <fullName evidence="3">Primase C terminal 2 (PriCT-2)</fullName>
    </submittedName>
</protein>
<dbReference type="eggNOG" id="COG3598">
    <property type="taxonomic scope" value="Bacteria"/>
</dbReference>
<dbReference type="InterPro" id="IPR014819">
    <property type="entry name" value="PriCT_2"/>
</dbReference>
<organism evidence="3 4">
    <name type="scientific">Thioflavicoccus mobilis 8321</name>
    <dbReference type="NCBI Taxonomy" id="765912"/>
    <lineage>
        <taxon>Bacteria</taxon>
        <taxon>Pseudomonadati</taxon>
        <taxon>Pseudomonadota</taxon>
        <taxon>Gammaproteobacteria</taxon>
        <taxon>Chromatiales</taxon>
        <taxon>Chromatiaceae</taxon>
        <taxon>Thioflavicoccus</taxon>
    </lineage>
</organism>
<gene>
    <name evidence="3" type="ORF">Thimo_1770</name>
</gene>
<dbReference type="Proteomes" id="UP000010816">
    <property type="component" value="Chromosome"/>
</dbReference>
<dbReference type="Pfam" id="PF08707">
    <property type="entry name" value="PriCT_2"/>
    <property type="match status" value="1"/>
</dbReference>
<feature type="compositionally biased region" description="Basic residues" evidence="1">
    <location>
        <begin position="116"/>
        <end position="126"/>
    </location>
</feature>
<name>L0GXI9_9GAMM</name>
<dbReference type="Gene3D" id="3.40.50.300">
    <property type="entry name" value="P-loop containing nucleotide triphosphate hydrolases"/>
    <property type="match status" value="1"/>
</dbReference>
<dbReference type="InterPro" id="IPR027417">
    <property type="entry name" value="P-loop_NTPase"/>
</dbReference>
<accession>L0GXI9</accession>